<protein>
    <submittedName>
        <fullName evidence="2">Uncharacterized protein</fullName>
    </submittedName>
</protein>
<gene>
    <name evidence="2" type="ORF">J5N97_011890</name>
</gene>
<feature type="region of interest" description="Disordered" evidence="1">
    <location>
        <begin position="108"/>
        <end position="129"/>
    </location>
</feature>
<dbReference type="EMBL" id="JAGGNH010000002">
    <property type="protein sequence ID" value="KAJ0983635.1"/>
    <property type="molecule type" value="Genomic_DNA"/>
</dbReference>
<comment type="caution">
    <text evidence="2">The sequence shown here is derived from an EMBL/GenBank/DDBJ whole genome shotgun (WGS) entry which is preliminary data.</text>
</comment>
<organism evidence="2 3">
    <name type="scientific">Dioscorea zingiberensis</name>
    <dbReference type="NCBI Taxonomy" id="325984"/>
    <lineage>
        <taxon>Eukaryota</taxon>
        <taxon>Viridiplantae</taxon>
        <taxon>Streptophyta</taxon>
        <taxon>Embryophyta</taxon>
        <taxon>Tracheophyta</taxon>
        <taxon>Spermatophyta</taxon>
        <taxon>Magnoliopsida</taxon>
        <taxon>Liliopsida</taxon>
        <taxon>Dioscoreales</taxon>
        <taxon>Dioscoreaceae</taxon>
        <taxon>Dioscorea</taxon>
    </lineage>
</organism>
<name>A0A9D5D3Y0_9LILI</name>
<proteinExistence type="predicted"/>
<sequence>MPREVMTDYVSSLLNQLQDAKRISAKQKWERPMFTDNMVKKMERDLMFVNDIFFRLERWENDVKEALRVIARFLDDMLDDGLYEAKGLEFQLRSINRKVSDLKEHVTPPLHLPPLATDESKASSLPNTTRSPMADHHALQDFAFVGRNPGLPLHVSYVWQNYGSAGLPSTVLASSPRTCLMEPATVPEQSITVSPRFNPNRFLTCFNANRRKLAFGMKEFMSVRNVAVLQLANNTSTNPLPTEEHCYRLATMDHI</sequence>
<reference evidence="2" key="2">
    <citation type="journal article" date="2022" name="Hortic Res">
        <title>The genome of Dioscorea zingiberensis sheds light on the biosynthesis, origin and evolution of the medicinally important diosgenin saponins.</title>
        <authorList>
            <person name="Li Y."/>
            <person name="Tan C."/>
            <person name="Li Z."/>
            <person name="Guo J."/>
            <person name="Li S."/>
            <person name="Chen X."/>
            <person name="Wang C."/>
            <person name="Dai X."/>
            <person name="Yang H."/>
            <person name="Song W."/>
            <person name="Hou L."/>
            <person name="Xu J."/>
            <person name="Tong Z."/>
            <person name="Xu A."/>
            <person name="Yuan X."/>
            <person name="Wang W."/>
            <person name="Yang Q."/>
            <person name="Chen L."/>
            <person name="Sun Z."/>
            <person name="Wang K."/>
            <person name="Pan B."/>
            <person name="Chen J."/>
            <person name="Bao Y."/>
            <person name="Liu F."/>
            <person name="Qi X."/>
            <person name="Gang D.R."/>
            <person name="Wen J."/>
            <person name="Li J."/>
        </authorList>
    </citation>
    <scope>NUCLEOTIDE SEQUENCE</scope>
    <source>
        <strain evidence="2">Dzin_1.0</strain>
    </source>
</reference>
<evidence type="ECO:0000313" key="2">
    <source>
        <dbReference type="EMBL" id="KAJ0983635.1"/>
    </source>
</evidence>
<accession>A0A9D5D3Y0</accession>
<dbReference type="AlphaFoldDB" id="A0A9D5D3Y0"/>
<evidence type="ECO:0000256" key="1">
    <source>
        <dbReference type="SAM" id="MobiDB-lite"/>
    </source>
</evidence>
<dbReference type="Proteomes" id="UP001085076">
    <property type="component" value="Miscellaneous, Linkage group lg02"/>
</dbReference>
<evidence type="ECO:0000313" key="3">
    <source>
        <dbReference type="Proteomes" id="UP001085076"/>
    </source>
</evidence>
<reference evidence="2" key="1">
    <citation type="submission" date="2021-03" db="EMBL/GenBank/DDBJ databases">
        <authorList>
            <person name="Li Z."/>
            <person name="Yang C."/>
        </authorList>
    </citation>
    <scope>NUCLEOTIDE SEQUENCE</scope>
    <source>
        <strain evidence="2">Dzin_1.0</strain>
        <tissue evidence="2">Leaf</tissue>
    </source>
</reference>
<keyword evidence="3" id="KW-1185">Reference proteome</keyword>